<gene>
    <name evidence="3" type="ORF">HCN50_16395</name>
</gene>
<protein>
    <submittedName>
        <fullName evidence="3">Cupin domain-containing protein</fullName>
    </submittedName>
</protein>
<proteinExistence type="predicted"/>
<dbReference type="InterPro" id="IPR011051">
    <property type="entry name" value="RmlC_Cupin_sf"/>
</dbReference>
<dbReference type="SUPFAM" id="SSF51182">
    <property type="entry name" value="RmlC-like cupins"/>
    <property type="match status" value="1"/>
</dbReference>
<dbReference type="Gene3D" id="2.60.120.10">
    <property type="entry name" value="Jelly Rolls"/>
    <property type="match status" value="1"/>
</dbReference>
<evidence type="ECO:0000259" key="2">
    <source>
        <dbReference type="Pfam" id="PF07883"/>
    </source>
</evidence>
<keyword evidence="1" id="KW-0732">Signal</keyword>
<dbReference type="EMBL" id="JAAVLW010000005">
    <property type="protein sequence ID" value="NOJ47809.1"/>
    <property type="molecule type" value="Genomic_DNA"/>
</dbReference>
<evidence type="ECO:0000313" key="4">
    <source>
        <dbReference type="Proteomes" id="UP000528734"/>
    </source>
</evidence>
<reference evidence="3 4" key="1">
    <citation type="submission" date="2020-03" db="EMBL/GenBank/DDBJ databases">
        <title>Bradyrhizobium diversity isolated from nodules of Muelleranthus trifoliolatus.</title>
        <authorList>
            <person name="Klepa M."/>
            <person name="Helene L."/>
            <person name="Hungria M."/>
        </authorList>
    </citation>
    <scope>NUCLEOTIDE SEQUENCE [LARGE SCALE GENOMIC DNA]</scope>
    <source>
        <strain evidence="3 4">WSM 1744</strain>
    </source>
</reference>
<comment type="caution">
    <text evidence="3">The sequence shown here is derived from an EMBL/GenBank/DDBJ whole genome shotgun (WGS) entry which is preliminary data.</text>
</comment>
<accession>A0A7Y4H5P6</accession>
<organism evidence="3 4">
    <name type="scientific">Bradyrhizobium archetypum</name>
    <dbReference type="NCBI Taxonomy" id="2721160"/>
    <lineage>
        <taxon>Bacteria</taxon>
        <taxon>Pseudomonadati</taxon>
        <taxon>Pseudomonadota</taxon>
        <taxon>Alphaproteobacteria</taxon>
        <taxon>Hyphomicrobiales</taxon>
        <taxon>Nitrobacteraceae</taxon>
        <taxon>Bradyrhizobium</taxon>
    </lineage>
</organism>
<name>A0A7Y4H5P6_9BRAD</name>
<dbReference type="InterPro" id="IPR013096">
    <property type="entry name" value="Cupin_2"/>
</dbReference>
<dbReference type="RefSeq" id="WP_171710712.1">
    <property type="nucleotide sequence ID" value="NZ_JAAVLW010000005.1"/>
</dbReference>
<dbReference type="Proteomes" id="UP000528734">
    <property type="component" value="Unassembled WGS sequence"/>
</dbReference>
<feature type="signal peptide" evidence="1">
    <location>
        <begin position="1"/>
        <end position="29"/>
    </location>
</feature>
<sequence length="155" mass="16551">MNISFTRALIALSAAALLAPFVIFGGVDAASADDVPDGLSVEWQGKKPCEKLFEDAHVRVARCTFPPGAVHVCHSHPGYLSYVVSGGQGQIEDEKGIRKINVTAGALFDAPPTPWHEFANVGDTTIQYIIVERKYQAVTPVSQTACPKGTVGRSQ</sequence>
<evidence type="ECO:0000313" key="3">
    <source>
        <dbReference type="EMBL" id="NOJ47809.1"/>
    </source>
</evidence>
<evidence type="ECO:0000256" key="1">
    <source>
        <dbReference type="SAM" id="SignalP"/>
    </source>
</evidence>
<dbReference type="Pfam" id="PF07883">
    <property type="entry name" value="Cupin_2"/>
    <property type="match status" value="1"/>
</dbReference>
<dbReference type="AlphaFoldDB" id="A0A7Y4H5P6"/>
<feature type="domain" description="Cupin type-2" evidence="2">
    <location>
        <begin position="62"/>
        <end position="131"/>
    </location>
</feature>
<dbReference type="InterPro" id="IPR014710">
    <property type="entry name" value="RmlC-like_jellyroll"/>
</dbReference>
<feature type="chain" id="PRO_5030855168" evidence="1">
    <location>
        <begin position="30"/>
        <end position="155"/>
    </location>
</feature>
<keyword evidence="4" id="KW-1185">Reference proteome</keyword>